<comment type="similarity">
    <text evidence="2 9">Belongs to the RecN family.</text>
</comment>
<evidence type="ECO:0000256" key="2">
    <source>
        <dbReference type="ARBA" id="ARBA00009441"/>
    </source>
</evidence>
<keyword evidence="13" id="KW-1185">Reference proteome</keyword>
<dbReference type="SUPFAM" id="SSF52540">
    <property type="entry name" value="P-loop containing nucleoside triphosphate hydrolases"/>
    <property type="match status" value="2"/>
</dbReference>
<dbReference type="NCBIfam" id="TIGR00634">
    <property type="entry name" value="recN"/>
    <property type="match status" value="1"/>
</dbReference>
<dbReference type="STRING" id="623280.SAMN05660226_01398"/>
<dbReference type="GO" id="GO:0043590">
    <property type="term" value="C:bacterial nucleoid"/>
    <property type="evidence" value="ECO:0007669"/>
    <property type="project" value="TreeGrafter"/>
</dbReference>
<dbReference type="Gene3D" id="3.40.50.300">
    <property type="entry name" value="P-loop containing nucleotide triphosphate hydrolases"/>
    <property type="match status" value="2"/>
</dbReference>
<evidence type="ECO:0000256" key="4">
    <source>
        <dbReference type="ARBA" id="ARBA00022741"/>
    </source>
</evidence>
<dbReference type="RefSeq" id="WP_079716106.1">
    <property type="nucleotide sequence ID" value="NZ_FUYS01000003.1"/>
</dbReference>
<keyword evidence="5 9" id="KW-0227">DNA damage</keyword>
<feature type="coiled-coil region" evidence="10">
    <location>
        <begin position="158"/>
        <end position="185"/>
    </location>
</feature>
<dbReference type="OrthoDB" id="9806954at2"/>
<evidence type="ECO:0000256" key="8">
    <source>
        <dbReference type="ARBA" id="ARBA00033408"/>
    </source>
</evidence>
<dbReference type="PIRSF" id="PIRSF003128">
    <property type="entry name" value="RecN"/>
    <property type="match status" value="1"/>
</dbReference>
<keyword evidence="6" id="KW-0067">ATP-binding</keyword>
<feature type="domain" description="RecF/RecN/SMC N-terminal" evidence="11">
    <location>
        <begin position="1"/>
        <end position="510"/>
    </location>
</feature>
<evidence type="ECO:0000313" key="13">
    <source>
        <dbReference type="Proteomes" id="UP000190541"/>
    </source>
</evidence>
<reference evidence="12 13" key="1">
    <citation type="submission" date="2017-02" db="EMBL/GenBank/DDBJ databases">
        <authorList>
            <person name="Peterson S.W."/>
        </authorList>
    </citation>
    <scope>NUCLEOTIDE SEQUENCE [LARGE SCALE GENOMIC DNA]</scope>
    <source>
        <strain evidence="12 13">DSM 22899</strain>
    </source>
</reference>
<feature type="coiled-coil region" evidence="10">
    <location>
        <begin position="318"/>
        <end position="362"/>
    </location>
</feature>
<evidence type="ECO:0000259" key="11">
    <source>
        <dbReference type="Pfam" id="PF02463"/>
    </source>
</evidence>
<evidence type="ECO:0000256" key="5">
    <source>
        <dbReference type="ARBA" id="ARBA00022763"/>
    </source>
</evidence>
<name>A0A1T5BD70_9SPHI</name>
<dbReference type="AlphaFoldDB" id="A0A1T5BD70"/>
<evidence type="ECO:0000256" key="10">
    <source>
        <dbReference type="SAM" id="Coils"/>
    </source>
</evidence>
<accession>A0A1T5BD70</accession>
<sequence>MLSRLSIQNYALIDSLDIRFDSGLNILTGETGAGKSIIMGGLSLILGQRVESRYFFNQHKKCIIEGYFDVSDYQLEPFFIEQDLDYEQETILRREISVDGKSRAFVNDTPVTLAVLKALAEKLIDIHSQHATLQLNTEAFQLLTLDSVAQSQHLRGRYTAAYQTYKTTQARLNQLKEEAQQTRAEADYHQFLYDELAKANLDADEQGLLEAEQQQLEHAEEIKRNLFGVVYALQEQELNALALLKEAVQQLQQAERYMAALAPQAERLQSSFIELKDLADEISRTEQGIVLDEARLAEVNERLSLLYTLQQKHRVDSVAELIALREELRGRLDALSSDEAEIGRLEKDVARLKAETLALAAELSALRQAAIPTVQDEVSRILHEVGMPQSRLHIVLSQVDADQIRSSGQDKAEFLFTANKGQNPQPIGKVASGGELSRLMLAIKSLIAKTSSLPTIIFDEIDTGISGEVALKVGNIMERLADRMQVIAITHLPQIASKGKTHFRVYKKESTDKTATSIVQLEQPERIQEIAQMLSGANPGEAALQHAAELLAN</sequence>
<evidence type="ECO:0000313" key="12">
    <source>
        <dbReference type="EMBL" id="SKB45222.1"/>
    </source>
</evidence>
<organism evidence="12 13">
    <name type="scientific">Parapedobacter luteus</name>
    <dbReference type="NCBI Taxonomy" id="623280"/>
    <lineage>
        <taxon>Bacteria</taxon>
        <taxon>Pseudomonadati</taxon>
        <taxon>Bacteroidota</taxon>
        <taxon>Sphingobacteriia</taxon>
        <taxon>Sphingobacteriales</taxon>
        <taxon>Sphingobacteriaceae</taxon>
        <taxon>Parapedobacter</taxon>
    </lineage>
</organism>
<dbReference type="GO" id="GO:0006281">
    <property type="term" value="P:DNA repair"/>
    <property type="evidence" value="ECO:0007669"/>
    <property type="project" value="UniProtKB-KW"/>
</dbReference>
<keyword evidence="7 9" id="KW-0234">DNA repair</keyword>
<dbReference type="Proteomes" id="UP000190541">
    <property type="component" value="Unassembled WGS sequence"/>
</dbReference>
<keyword evidence="10" id="KW-0175">Coiled coil</keyword>
<dbReference type="EMBL" id="FUYS01000003">
    <property type="protein sequence ID" value="SKB45222.1"/>
    <property type="molecule type" value="Genomic_DNA"/>
</dbReference>
<comment type="function">
    <text evidence="1 9">May be involved in recombinational repair of damaged DNA.</text>
</comment>
<evidence type="ECO:0000256" key="7">
    <source>
        <dbReference type="ARBA" id="ARBA00023204"/>
    </source>
</evidence>
<dbReference type="GO" id="GO:0009432">
    <property type="term" value="P:SOS response"/>
    <property type="evidence" value="ECO:0007669"/>
    <property type="project" value="TreeGrafter"/>
</dbReference>
<proteinExistence type="inferred from homology"/>
<dbReference type="InterPro" id="IPR027417">
    <property type="entry name" value="P-loop_NTPase"/>
</dbReference>
<dbReference type="InterPro" id="IPR004604">
    <property type="entry name" value="DNA_recomb/repair_RecN"/>
</dbReference>
<gene>
    <name evidence="12" type="ORF">SAMN05660226_01398</name>
</gene>
<dbReference type="PANTHER" id="PTHR11059:SF0">
    <property type="entry name" value="DNA REPAIR PROTEIN RECN"/>
    <property type="match status" value="1"/>
</dbReference>
<evidence type="ECO:0000256" key="3">
    <source>
        <dbReference type="ARBA" id="ARBA00021315"/>
    </source>
</evidence>
<dbReference type="GO" id="GO:0005524">
    <property type="term" value="F:ATP binding"/>
    <property type="evidence" value="ECO:0007669"/>
    <property type="project" value="UniProtKB-KW"/>
</dbReference>
<dbReference type="GO" id="GO:0006310">
    <property type="term" value="P:DNA recombination"/>
    <property type="evidence" value="ECO:0007669"/>
    <property type="project" value="InterPro"/>
</dbReference>
<dbReference type="InterPro" id="IPR003395">
    <property type="entry name" value="RecF/RecN/SMC_N"/>
</dbReference>
<keyword evidence="4" id="KW-0547">Nucleotide-binding</keyword>
<protein>
    <recommendedName>
        <fullName evidence="3 9">DNA repair protein RecN</fullName>
    </recommendedName>
    <alternativeName>
        <fullName evidence="8 9">Recombination protein N</fullName>
    </alternativeName>
</protein>
<dbReference type="PANTHER" id="PTHR11059">
    <property type="entry name" value="DNA REPAIR PROTEIN RECN"/>
    <property type="match status" value="1"/>
</dbReference>
<evidence type="ECO:0000256" key="1">
    <source>
        <dbReference type="ARBA" id="ARBA00003618"/>
    </source>
</evidence>
<dbReference type="Pfam" id="PF02463">
    <property type="entry name" value="SMC_N"/>
    <property type="match status" value="1"/>
</dbReference>
<evidence type="ECO:0000256" key="9">
    <source>
        <dbReference type="PIRNR" id="PIRNR003128"/>
    </source>
</evidence>
<evidence type="ECO:0000256" key="6">
    <source>
        <dbReference type="ARBA" id="ARBA00022840"/>
    </source>
</evidence>
<dbReference type="CDD" id="cd03241">
    <property type="entry name" value="ABC_RecN"/>
    <property type="match status" value="2"/>
</dbReference>